<evidence type="ECO:0000313" key="5">
    <source>
        <dbReference type="Proteomes" id="UP000306402"/>
    </source>
</evidence>
<dbReference type="PANTHER" id="PTHR30273:SF2">
    <property type="entry name" value="PROTEIN FECR"/>
    <property type="match status" value="1"/>
</dbReference>
<accession>A0A5R9L1G6</accession>
<dbReference type="Gene3D" id="3.55.50.30">
    <property type="match status" value="1"/>
</dbReference>
<feature type="domain" description="FecR protein" evidence="2">
    <location>
        <begin position="194"/>
        <end position="293"/>
    </location>
</feature>
<dbReference type="Gene3D" id="2.60.120.1440">
    <property type="match status" value="1"/>
</dbReference>
<comment type="caution">
    <text evidence="4">The sequence shown here is derived from an EMBL/GenBank/DDBJ whole genome shotgun (WGS) entry which is preliminary data.</text>
</comment>
<dbReference type="AlphaFoldDB" id="A0A5R9L1G6"/>
<dbReference type="Pfam" id="PF16344">
    <property type="entry name" value="FecR_C"/>
    <property type="match status" value="1"/>
</dbReference>
<protein>
    <submittedName>
        <fullName evidence="4">DUF4974 domain-containing protein</fullName>
    </submittedName>
</protein>
<keyword evidence="5" id="KW-1185">Reference proteome</keyword>
<dbReference type="PANTHER" id="PTHR30273">
    <property type="entry name" value="PERIPLASMIC SIGNAL SENSOR AND SIGMA FACTOR ACTIVATOR FECR-RELATED"/>
    <property type="match status" value="1"/>
</dbReference>
<evidence type="ECO:0000313" key="4">
    <source>
        <dbReference type="EMBL" id="TLV02199.1"/>
    </source>
</evidence>
<keyword evidence="1" id="KW-0812">Transmembrane</keyword>
<evidence type="ECO:0000256" key="1">
    <source>
        <dbReference type="SAM" id="Phobius"/>
    </source>
</evidence>
<name>A0A5R9L1G6_9BACT</name>
<dbReference type="InterPro" id="IPR032508">
    <property type="entry name" value="FecR_C"/>
</dbReference>
<evidence type="ECO:0000259" key="2">
    <source>
        <dbReference type="Pfam" id="PF04773"/>
    </source>
</evidence>
<dbReference type="OrthoDB" id="1452822at2"/>
<dbReference type="InterPro" id="IPR012373">
    <property type="entry name" value="Ferrdict_sens_TM"/>
</dbReference>
<dbReference type="GO" id="GO:0016989">
    <property type="term" value="F:sigma factor antagonist activity"/>
    <property type="evidence" value="ECO:0007669"/>
    <property type="project" value="TreeGrafter"/>
</dbReference>
<gene>
    <name evidence="4" type="ORF">FEN17_00730</name>
</gene>
<organism evidence="4 5">
    <name type="scientific">Dyadobacter luticola</name>
    <dbReference type="NCBI Taxonomy" id="1979387"/>
    <lineage>
        <taxon>Bacteria</taxon>
        <taxon>Pseudomonadati</taxon>
        <taxon>Bacteroidota</taxon>
        <taxon>Cytophagia</taxon>
        <taxon>Cytophagales</taxon>
        <taxon>Spirosomataceae</taxon>
        <taxon>Dyadobacter</taxon>
    </lineage>
</organism>
<dbReference type="Proteomes" id="UP000306402">
    <property type="component" value="Unassembled WGS sequence"/>
</dbReference>
<keyword evidence="1" id="KW-1133">Transmembrane helix</keyword>
<proteinExistence type="predicted"/>
<dbReference type="InterPro" id="IPR006860">
    <property type="entry name" value="FecR"/>
</dbReference>
<feature type="transmembrane region" description="Helical" evidence="1">
    <location>
        <begin position="95"/>
        <end position="113"/>
    </location>
</feature>
<sequence length="419" mass="46604">MEENDYQAFFEKYLQNRHSAEEHALFLRWFNTLSPQEAERLMEQYAEMAPLWSVLETQNQNDALIRKIEARLDQASQPNVAETPVLSLWSYLRRFTAAAVFVLIGLGGYYLFINKLQKPVSEQQAPAKLAGAPGGNKALLTLGDGSSINLNDAGAGQIASQSDIQIYKVKDGQLVYSKALKAKEAKSGAASFNQISTPKAGQYQVNLSDGTKVWLNSLSSIRFPATFDGDARRVEITGEVYFEVAPYKVKGRKIPFMVASNNQVIEVLGTHFNVNTYKDEGAVKTTLLEGSVKVYALHADSRPGKNQDVVRLFPGEQAILKENASHSTALKVEKADTESAIAWQKGYFKFRDTNIQEVMRQLSRWYDLEVVYKGPLPQDQFTGYVSKKVAVSNVLNILEEGGGVKFNVKDNRVEVVAAE</sequence>
<reference evidence="4 5" key="1">
    <citation type="submission" date="2019-05" db="EMBL/GenBank/DDBJ databases">
        <authorList>
            <person name="Qu J.-H."/>
        </authorList>
    </citation>
    <scope>NUCLEOTIDE SEQUENCE [LARGE SCALE GENOMIC DNA]</scope>
    <source>
        <strain evidence="4 5">T17</strain>
    </source>
</reference>
<dbReference type="Pfam" id="PF04773">
    <property type="entry name" value="FecR"/>
    <property type="match status" value="1"/>
</dbReference>
<keyword evidence="1" id="KW-0472">Membrane</keyword>
<dbReference type="RefSeq" id="WP_138363408.1">
    <property type="nucleotide sequence ID" value="NZ_VCEJ01000002.1"/>
</dbReference>
<dbReference type="EMBL" id="VCEJ01000002">
    <property type="protein sequence ID" value="TLV02199.1"/>
    <property type="molecule type" value="Genomic_DNA"/>
</dbReference>
<evidence type="ECO:0000259" key="3">
    <source>
        <dbReference type="Pfam" id="PF16344"/>
    </source>
</evidence>
<feature type="domain" description="Protein FecR C-terminal" evidence="3">
    <location>
        <begin position="347"/>
        <end position="414"/>
    </location>
</feature>